<gene>
    <name evidence="8" type="ORF">J3Q64DRAFT_1732990</name>
</gene>
<evidence type="ECO:0000256" key="7">
    <source>
        <dbReference type="RuleBase" id="RU368100"/>
    </source>
</evidence>
<name>A0ABR3B3M0_PHYBL</name>
<reference evidence="8 9" key="1">
    <citation type="submission" date="2024-04" db="EMBL/GenBank/DDBJ databases">
        <title>Symmetric and asymmetric DNA N6-adenine methylation regulates different biological responses in Mucorales.</title>
        <authorList>
            <consortium name="Lawrence Berkeley National Laboratory"/>
            <person name="Lax C."/>
            <person name="Mondo S.J."/>
            <person name="Osorio-Concepcion M."/>
            <person name="Muszewska A."/>
            <person name="Corrochano-Luque M."/>
            <person name="Gutierrez G."/>
            <person name="Riley R."/>
            <person name="Lipzen A."/>
            <person name="Guo J."/>
            <person name="Hundley H."/>
            <person name="Amirebrahimi M."/>
            <person name="Ng V."/>
            <person name="Lorenzo-Gutierrez D."/>
            <person name="Binder U."/>
            <person name="Yang J."/>
            <person name="Song Y."/>
            <person name="Canovas D."/>
            <person name="Navarro E."/>
            <person name="Freitag M."/>
            <person name="Gabaldon T."/>
            <person name="Grigoriev I.V."/>
            <person name="Corrochano L.M."/>
            <person name="Nicolas F.E."/>
            <person name="Garre V."/>
        </authorList>
    </citation>
    <scope>NUCLEOTIDE SEQUENCE [LARGE SCALE GENOMIC DNA]</scope>
    <source>
        <strain evidence="8 9">L51</strain>
    </source>
</reference>
<evidence type="ECO:0000256" key="1">
    <source>
        <dbReference type="ARBA" id="ARBA00004496"/>
    </source>
</evidence>
<evidence type="ECO:0000256" key="4">
    <source>
        <dbReference type="ARBA" id="ARBA00022884"/>
    </source>
</evidence>
<evidence type="ECO:0000256" key="2">
    <source>
        <dbReference type="ARBA" id="ARBA00010349"/>
    </source>
</evidence>
<evidence type="ECO:0000256" key="3">
    <source>
        <dbReference type="ARBA" id="ARBA00022490"/>
    </source>
</evidence>
<keyword evidence="4 7" id="KW-0694">RNA-binding</keyword>
<evidence type="ECO:0000256" key="6">
    <source>
        <dbReference type="ARBA" id="ARBA00023274"/>
    </source>
</evidence>
<sequence length="115" mass="13036">FTVELGKFYELSKESGTVAVTMKRMTPERLAITLKVKKQLPKGGQDAMKKTDDASTLRYPCLVRATYKTKKISTTVSVDEFDRFQSAYSTVIRAYMDTLKKKERVKKAKKAKTSA</sequence>
<dbReference type="InterPro" id="IPR009018">
    <property type="entry name" value="Signal_recog_particle_SRP9/14"/>
</dbReference>
<comment type="subunit">
    <text evidence="7">Component of a fungal signal recognition particle (SRP) complex that consists of a 7SL RNA molecule (scR1) and at least six protein subunits: SRP72, SRP68, SRP54, SEC65, SRP21 and SRP14.</text>
</comment>
<keyword evidence="9" id="KW-1185">Reference proteome</keyword>
<organism evidence="8 9">
    <name type="scientific">Phycomyces blakesleeanus</name>
    <dbReference type="NCBI Taxonomy" id="4837"/>
    <lineage>
        <taxon>Eukaryota</taxon>
        <taxon>Fungi</taxon>
        <taxon>Fungi incertae sedis</taxon>
        <taxon>Mucoromycota</taxon>
        <taxon>Mucoromycotina</taxon>
        <taxon>Mucoromycetes</taxon>
        <taxon>Mucorales</taxon>
        <taxon>Phycomycetaceae</taxon>
        <taxon>Phycomyces</taxon>
    </lineage>
</organism>
<accession>A0ABR3B3M0</accession>
<dbReference type="EMBL" id="JBCLYO010000005">
    <property type="protein sequence ID" value="KAL0089001.1"/>
    <property type="molecule type" value="Genomic_DNA"/>
</dbReference>
<evidence type="ECO:0000256" key="5">
    <source>
        <dbReference type="ARBA" id="ARBA00023135"/>
    </source>
</evidence>
<evidence type="ECO:0000313" key="9">
    <source>
        <dbReference type="Proteomes" id="UP001448207"/>
    </source>
</evidence>
<evidence type="ECO:0000313" key="8">
    <source>
        <dbReference type="EMBL" id="KAL0089001.1"/>
    </source>
</evidence>
<proteinExistence type="inferred from homology"/>
<keyword evidence="6 7" id="KW-0687">Ribonucleoprotein</keyword>
<dbReference type="SUPFAM" id="SSF54762">
    <property type="entry name" value="Signal recognition particle alu RNA binding heterodimer, SRP9/14"/>
    <property type="match status" value="1"/>
</dbReference>
<dbReference type="InterPro" id="IPR003210">
    <property type="entry name" value="Signal_recog_particle_SRP14"/>
</dbReference>
<comment type="function">
    <text evidence="7">Component of the signal recognition particle (SRP) complex, a ribonucleoprotein complex that mediates the cotranslational targeting of secretory and membrane proteins to the endoplasmic reticulum (ER).</text>
</comment>
<dbReference type="Proteomes" id="UP001448207">
    <property type="component" value="Unassembled WGS sequence"/>
</dbReference>
<keyword evidence="3 7" id="KW-0963">Cytoplasm</keyword>
<comment type="caution">
    <text evidence="8">The sequence shown here is derived from an EMBL/GenBank/DDBJ whole genome shotgun (WGS) entry which is preliminary data.</text>
</comment>
<dbReference type="Pfam" id="PF02290">
    <property type="entry name" value="SRP14"/>
    <property type="match status" value="1"/>
</dbReference>
<keyword evidence="5 7" id="KW-0733">Signal recognition particle</keyword>
<dbReference type="Gene3D" id="3.30.720.10">
    <property type="entry name" value="Signal recognition particle alu RNA binding heterodimer, srp9/1"/>
    <property type="match status" value="1"/>
</dbReference>
<comment type="subcellular location">
    <subcellularLocation>
        <location evidence="1 7">Cytoplasm</location>
    </subcellularLocation>
</comment>
<feature type="non-terminal residue" evidence="8">
    <location>
        <position position="1"/>
    </location>
</feature>
<dbReference type="PANTHER" id="PTHR12013">
    <property type="entry name" value="SIGNAL RECOGNITION PARTICLE 14 KD PROTEIN"/>
    <property type="match status" value="1"/>
</dbReference>
<protein>
    <recommendedName>
        <fullName evidence="7">Signal recognition particle subunit SRP14</fullName>
    </recommendedName>
    <alternativeName>
        <fullName evidence="7">Signal recognition particle 14 kDa protein</fullName>
    </alternativeName>
</protein>
<comment type="similarity">
    <text evidence="2 7">Belongs to the SRP14 family.</text>
</comment>